<proteinExistence type="predicted"/>
<organism evidence="2 3">
    <name type="scientific">Actinidia rufa</name>
    <dbReference type="NCBI Taxonomy" id="165716"/>
    <lineage>
        <taxon>Eukaryota</taxon>
        <taxon>Viridiplantae</taxon>
        <taxon>Streptophyta</taxon>
        <taxon>Embryophyta</taxon>
        <taxon>Tracheophyta</taxon>
        <taxon>Spermatophyta</taxon>
        <taxon>Magnoliopsida</taxon>
        <taxon>eudicotyledons</taxon>
        <taxon>Gunneridae</taxon>
        <taxon>Pentapetalae</taxon>
        <taxon>asterids</taxon>
        <taxon>Ericales</taxon>
        <taxon>Actinidiaceae</taxon>
        <taxon>Actinidia</taxon>
    </lineage>
</organism>
<feature type="compositionally biased region" description="Polar residues" evidence="1">
    <location>
        <begin position="1"/>
        <end position="26"/>
    </location>
</feature>
<accession>A0A7J0EJ68</accession>
<evidence type="ECO:0000313" key="2">
    <source>
        <dbReference type="EMBL" id="GFY86256.1"/>
    </source>
</evidence>
<comment type="caution">
    <text evidence="2">The sequence shown here is derived from an EMBL/GenBank/DDBJ whole genome shotgun (WGS) entry which is preliminary data.</text>
</comment>
<sequence length="209" mass="22917">MEATLLRSSSDQSISPYKQFRNSGKNYPSVVSRLSENHAPFSYFHGGLLHAPPHSLFYSYPPSVSVLNPQQQPPLLPLPIPNPNNNDRTRGLSCPPINRKINGRSREHKKSKSPKKADPKRDLKSIPSTSSLGPDPKDLPKDVSRVLSSAELYGNYGDLESSGVFTLSPPPSSLPLPTFSLKPKLSCKAEVAGIDAGVTDNLRRILPRR</sequence>
<dbReference type="AlphaFoldDB" id="A0A7J0EJ68"/>
<dbReference type="OrthoDB" id="1939477at2759"/>
<keyword evidence="3" id="KW-1185">Reference proteome</keyword>
<dbReference type="PANTHER" id="PTHR33670:SF14">
    <property type="entry name" value="T20H2.15 PROTEIN"/>
    <property type="match status" value="1"/>
</dbReference>
<protein>
    <submittedName>
        <fullName evidence="2">Uncharacterized protein</fullName>
    </submittedName>
</protein>
<gene>
    <name evidence="2" type="ORF">Acr_04g0009940</name>
</gene>
<dbReference type="EMBL" id="BJWL01000004">
    <property type="protein sequence ID" value="GFY86256.1"/>
    <property type="molecule type" value="Genomic_DNA"/>
</dbReference>
<evidence type="ECO:0000256" key="1">
    <source>
        <dbReference type="SAM" id="MobiDB-lite"/>
    </source>
</evidence>
<dbReference type="PANTHER" id="PTHR33670">
    <property type="entry name" value="SPLICING FACTOR, PROLINE- AND GLUTAMINE-RICH-LIKE"/>
    <property type="match status" value="1"/>
</dbReference>
<reference evidence="2 3" key="1">
    <citation type="submission" date="2019-07" db="EMBL/GenBank/DDBJ databases">
        <title>De Novo Assembly of kiwifruit Actinidia rufa.</title>
        <authorList>
            <person name="Sugita-Konishi S."/>
            <person name="Sato K."/>
            <person name="Mori E."/>
            <person name="Abe Y."/>
            <person name="Kisaki G."/>
            <person name="Hamano K."/>
            <person name="Suezawa K."/>
            <person name="Otani M."/>
            <person name="Fukuda T."/>
            <person name="Manabe T."/>
            <person name="Gomi K."/>
            <person name="Tabuchi M."/>
            <person name="Akimitsu K."/>
            <person name="Kataoka I."/>
        </authorList>
    </citation>
    <scope>NUCLEOTIDE SEQUENCE [LARGE SCALE GENOMIC DNA]</scope>
    <source>
        <strain evidence="3">cv. Fuchu</strain>
    </source>
</reference>
<dbReference type="Proteomes" id="UP000585474">
    <property type="component" value="Unassembled WGS sequence"/>
</dbReference>
<evidence type="ECO:0000313" key="3">
    <source>
        <dbReference type="Proteomes" id="UP000585474"/>
    </source>
</evidence>
<feature type="compositionally biased region" description="Pro residues" evidence="1">
    <location>
        <begin position="71"/>
        <end position="82"/>
    </location>
</feature>
<feature type="region of interest" description="Disordered" evidence="1">
    <location>
        <begin position="1"/>
        <end position="27"/>
    </location>
</feature>
<feature type="region of interest" description="Disordered" evidence="1">
    <location>
        <begin position="70"/>
        <end position="142"/>
    </location>
</feature>
<feature type="compositionally biased region" description="Basic and acidic residues" evidence="1">
    <location>
        <begin position="115"/>
        <end position="124"/>
    </location>
</feature>
<feature type="compositionally biased region" description="Basic residues" evidence="1">
    <location>
        <begin position="101"/>
        <end position="114"/>
    </location>
</feature>
<name>A0A7J0EJ68_9ERIC</name>